<feature type="domain" description="Glycine zipper 2TM" evidence="4">
    <location>
        <begin position="48"/>
        <end position="89"/>
    </location>
</feature>
<feature type="chain" id="PRO_5019721535" evidence="3">
    <location>
        <begin position="24"/>
        <end position="139"/>
    </location>
</feature>
<dbReference type="InterPro" id="IPR008816">
    <property type="entry name" value="Gly_zipper_2TM_dom"/>
</dbReference>
<evidence type="ECO:0000256" key="3">
    <source>
        <dbReference type="SAM" id="SignalP"/>
    </source>
</evidence>
<sequence length="139" mass="14294">MSSLRHHILVLALAATLPGLALADACKPDCGKVENVNKTTHEGEGSGLGAVAGGVVGGLVGNQIGQGRGRTAATVVGVAGGAYAGHQIEKKTKSKDVYTVTVRMDNGQTTRYEYESSPGFAAGDRVQIVNGKPQRYTGK</sequence>
<organism evidence="5 6">
    <name type="scientific">Sulfurisoma sediminicola</name>
    <dbReference type="NCBI Taxonomy" id="1381557"/>
    <lineage>
        <taxon>Bacteria</taxon>
        <taxon>Pseudomonadati</taxon>
        <taxon>Pseudomonadota</taxon>
        <taxon>Betaproteobacteria</taxon>
        <taxon>Nitrosomonadales</taxon>
        <taxon>Sterolibacteriaceae</taxon>
        <taxon>Sulfurisoma</taxon>
    </lineage>
</organism>
<evidence type="ECO:0000313" key="5">
    <source>
        <dbReference type="EMBL" id="RLJ65069.1"/>
    </source>
</evidence>
<evidence type="ECO:0000259" key="4">
    <source>
        <dbReference type="Pfam" id="PF05433"/>
    </source>
</evidence>
<reference evidence="5 6" key="1">
    <citation type="submission" date="2018-10" db="EMBL/GenBank/DDBJ databases">
        <title>Genomic Encyclopedia of Type Strains, Phase IV (KMG-IV): sequencing the most valuable type-strain genomes for metagenomic binning, comparative biology and taxonomic classification.</title>
        <authorList>
            <person name="Goeker M."/>
        </authorList>
    </citation>
    <scope>NUCLEOTIDE SEQUENCE [LARGE SCALE GENOMIC DNA]</scope>
    <source>
        <strain evidence="5 6">DSM 26916</strain>
    </source>
</reference>
<dbReference type="Proteomes" id="UP000268908">
    <property type="component" value="Unassembled WGS sequence"/>
</dbReference>
<keyword evidence="2" id="KW-0472">Membrane</keyword>
<feature type="signal peptide" evidence="3">
    <location>
        <begin position="1"/>
        <end position="23"/>
    </location>
</feature>
<gene>
    <name evidence="5" type="ORF">DFR35_1725</name>
</gene>
<dbReference type="PANTHER" id="PTHR35603">
    <property type="match status" value="1"/>
</dbReference>
<dbReference type="AlphaFoldDB" id="A0A497XED6"/>
<protein>
    <submittedName>
        <fullName evidence="5">Glycine zipper 2TM protein</fullName>
    </submittedName>
</protein>
<dbReference type="EMBL" id="RCCI01000005">
    <property type="protein sequence ID" value="RLJ65069.1"/>
    <property type="molecule type" value="Genomic_DNA"/>
</dbReference>
<evidence type="ECO:0000313" key="6">
    <source>
        <dbReference type="Proteomes" id="UP000268908"/>
    </source>
</evidence>
<comment type="subcellular location">
    <subcellularLocation>
        <location evidence="1">Membrane</location>
    </subcellularLocation>
</comment>
<dbReference type="GO" id="GO:0019867">
    <property type="term" value="C:outer membrane"/>
    <property type="evidence" value="ECO:0007669"/>
    <property type="project" value="InterPro"/>
</dbReference>
<name>A0A497XED6_9PROT</name>
<evidence type="ECO:0000256" key="1">
    <source>
        <dbReference type="ARBA" id="ARBA00004370"/>
    </source>
</evidence>
<proteinExistence type="predicted"/>
<comment type="caution">
    <text evidence="5">The sequence shown here is derived from an EMBL/GenBank/DDBJ whole genome shotgun (WGS) entry which is preliminary data.</text>
</comment>
<dbReference type="PANTHER" id="PTHR35603:SF2">
    <property type="entry name" value="OUTER MEMBRANE LIPOPROTEIN"/>
    <property type="match status" value="1"/>
</dbReference>
<keyword evidence="6" id="KW-1185">Reference proteome</keyword>
<accession>A0A497XED6</accession>
<dbReference type="Pfam" id="PF05433">
    <property type="entry name" value="Rick_17kDa_Anti"/>
    <property type="match status" value="1"/>
</dbReference>
<dbReference type="InterPro" id="IPR051407">
    <property type="entry name" value="Bact_OM_lipoprot/Surf_antigen"/>
</dbReference>
<keyword evidence="3" id="KW-0732">Signal</keyword>
<dbReference type="RefSeq" id="WP_207855945.1">
    <property type="nucleotide sequence ID" value="NZ_BHVV01000007.1"/>
</dbReference>
<evidence type="ECO:0000256" key="2">
    <source>
        <dbReference type="ARBA" id="ARBA00023136"/>
    </source>
</evidence>